<evidence type="ECO:0008006" key="4">
    <source>
        <dbReference type="Google" id="ProtNLM"/>
    </source>
</evidence>
<dbReference type="RefSeq" id="WP_344362876.1">
    <property type="nucleotide sequence ID" value="NZ_BAAAQB010000012.1"/>
</dbReference>
<name>A0ABP5KFU0_9MICC</name>
<gene>
    <name evidence="2" type="ORF">GCM10009825_10550</name>
</gene>
<keyword evidence="3" id="KW-1185">Reference proteome</keyword>
<keyword evidence="1" id="KW-0812">Transmembrane</keyword>
<evidence type="ECO:0000313" key="2">
    <source>
        <dbReference type="EMBL" id="GAA2129927.1"/>
    </source>
</evidence>
<keyword evidence="1" id="KW-0472">Membrane</keyword>
<organism evidence="2 3">
    <name type="scientific">Arthrobacter humicola</name>
    <dbReference type="NCBI Taxonomy" id="409291"/>
    <lineage>
        <taxon>Bacteria</taxon>
        <taxon>Bacillati</taxon>
        <taxon>Actinomycetota</taxon>
        <taxon>Actinomycetes</taxon>
        <taxon>Micrococcales</taxon>
        <taxon>Micrococcaceae</taxon>
        <taxon>Arthrobacter</taxon>
    </lineage>
</organism>
<dbReference type="Proteomes" id="UP001500102">
    <property type="component" value="Unassembled WGS sequence"/>
</dbReference>
<sequence>MRLHDARVPFHSLRAALFATTAVTLAACAHVVSGGQLPGSGILVAILALTGLACTVATRLHLGFPAAAALLGAGQVVLHEAFTAFGGSVAGTPAGEPTHHGLAVIPAGTLTHLQPHELDSPLALFMLSGHALATLACALLLAKGEDALWALAAWLRPLVQLPSPVTPDAGPAPVPAGWPADCAPLPWRNLRPDSRRGPPAAVVLP</sequence>
<comment type="caution">
    <text evidence="2">The sequence shown here is derived from an EMBL/GenBank/DDBJ whole genome shotgun (WGS) entry which is preliminary data.</text>
</comment>
<dbReference type="EMBL" id="BAAAQB010000012">
    <property type="protein sequence ID" value="GAA2129927.1"/>
    <property type="molecule type" value="Genomic_DNA"/>
</dbReference>
<proteinExistence type="predicted"/>
<evidence type="ECO:0000313" key="3">
    <source>
        <dbReference type="Proteomes" id="UP001500102"/>
    </source>
</evidence>
<protein>
    <recommendedName>
        <fullName evidence="4">MFS transporter</fullName>
    </recommendedName>
</protein>
<feature type="transmembrane region" description="Helical" evidence="1">
    <location>
        <begin position="122"/>
        <end position="142"/>
    </location>
</feature>
<reference evidence="3" key="1">
    <citation type="journal article" date="2019" name="Int. J. Syst. Evol. Microbiol.">
        <title>The Global Catalogue of Microorganisms (GCM) 10K type strain sequencing project: providing services to taxonomists for standard genome sequencing and annotation.</title>
        <authorList>
            <consortium name="The Broad Institute Genomics Platform"/>
            <consortium name="The Broad Institute Genome Sequencing Center for Infectious Disease"/>
            <person name="Wu L."/>
            <person name="Ma J."/>
        </authorList>
    </citation>
    <scope>NUCLEOTIDE SEQUENCE [LARGE SCALE GENOMIC DNA]</scope>
    <source>
        <strain evidence="3">JCM 15921</strain>
    </source>
</reference>
<dbReference type="PROSITE" id="PS51257">
    <property type="entry name" value="PROKAR_LIPOPROTEIN"/>
    <property type="match status" value="1"/>
</dbReference>
<evidence type="ECO:0000256" key="1">
    <source>
        <dbReference type="SAM" id="Phobius"/>
    </source>
</evidence>
<accession>A0ABP5KFU0</accession>
<feature type="transmembrane region" description="Helical" evidence="1">
    <location>
        <begin position="39"/>
        <end position="57"/>
    </location>
</feature>
<keyword evidence="1" id="KW-1133">Transmembrane helix</keyword>